<dbReference type="Proteomes" id="UP001314796">
    <property type="component" value="Unassembled WGS sequence"/>
</dbReference>
<keyword evidence="3" id="KW-0808">Transferase</keyword>
<feature type="domain" description="Aminoglycoside phosphotransferase" evidence="2">
    <location>
        <begin position="26"/>
        <end position="226"/>
    </location>
</feature>
<evidence type="ECO:0000259" key="2">
    <source>
        <dbReference type="Pfam" id="PF01636"/>
    </source>
</evidence>
<dbReference type="GO" id="GO:0016301">
    <property type="term" value="F:kinase activity"/>
    <property type="evidence" value="ECO:0007669"/>
    <property type="project" value="UniProtKB-KW"/>
</dbReference>
<gene>
    <name evidence="3" type="ORF">JOC73_000323</name>
</gene>
<keyword evidence="3" id="KW-0418">Kinase</keyword>
<dbReference type="RefSeq" id="WP_204400080.1">
    <property type="nucleotide sequence ID" value="NZ_JAFBEE010000001.1"/>
</dbReference>
<name>A0ABS2NLK3_9FIRM</name>
<comment type="caution">
    <text evidence="3">The sequence shown here is derived from an EMBL/GenBank/DDBJ whole genome shotgun (WGS) entry which is preliminary data.</text>
</comment>
<evidence type="ECO:0000313" key="4">
    <source>
        <dbReference type="Proteomes" id="UP001314796"/>
    </source>
</evidence>
<comment type="similarity">
    <text evidence="1">Belongs to the pseudomonas-type ThrB family.</text>
</comment>
<dbReference type="PANTHER" id="PTHR21064:SF6">
    <property type="entry name" value="AMINOGLYCOSIDE PHOSPHOTRANSFERASE DOMAIN-CONTAINING PROTEIN"/>
    <property type="match status" value="1"/>
</dbReference>
<dbReference type="Pfam" id="PF01636">
    <property type="entry name" value="APH"/>
    <property type="match status" value="1"/>
</dbReference>
<evidence type="ECO:0000313" key="3">
    <source>
        <dbReference type="EMBL" id="MBM7613815.1"/>
    </source>
</evidence>
<dbReference type="InterPro" id="IPR002575">
    <property type="entry name" value="Aminoglycoside_PTrfase"/>
</dbReference>
<dbReference type="InterPro" id="IPR050249">
    <property type="entry name" value="Pseudomonas-type_ThrB"/>
</dbReference>
<dbReference type="SUPFAM" id="SSF56112">
    <property type="entry name" value="Protein kinase-like (PK-like)"/>
    <property type="match status" value="1"/>
</dbReference>
<keyword evidence="4" id="KW-1185">Reference proteome</keyword>
<proteinExistence type="inferred from homology"/>
<protein>
    <submittedName>
        <fullName evidence="3">Ser/Thr protein kinase RdoA (MazF antagonist)</fullName>
    </submittedName>
</protein>
<evidence type="ECO:0000256" key="1">
    <source>
        <dbReference type="ARBA" id="ARBA00038240"/>
    </source>
</evidence>
<accession>A0ABS2NLK3</accession>
<dbReference type="Gene3D" id="3.90.1200.10">
    <property type="match status" value="1"/>
</dbReference>
<sequence length="315" mass="37172">MEDQILESILEKYSFKATKIKQITGEMYRLEGVKGAYFARITNYRPYEMQLEEVRWTNYLYHKGLSISPAILSKDGNLVEKIKLKGDKSNEERTTTLYRAADGDHLAREKWDASILRKLGRVIGRLHRCTKDYQKETPINHLTHWYKNEEYNFLKYIPQQETAIRSIASNVLQEIKNLPQDKDSYGLIHGDIWLENTLVAEDGGITIIDFQDCEHHYYLYDLAVPIYSALEFSFTGNSDIKRYKEEITAAIINGYQEEHPVPTDFFNNLSLLLKLKELFEYSLMHMYWDKDSLTEEQVRIFNLYRMRLESDLSFI</sequence>
<dbReference type="InterPro" id="IPR011009">
    <property type="entry name" value="Kinase-like_dom_sf"/>
</dbReference>
<dbReference type="EMBL" id="JAFBEE010000001">
    <property type="protein sequence ID" value="MBM7613815.1"/>
    <property type="molecule type" value="Genomic_DNA"/>
</dbReference>
<dbReference type="Gene3D" id="3.30.200.20">
    <property type="entry name" value="Phosphorylase Kinase, domain 1"/>
    <property type="match status" value="1"/>
</dbReference>
<dbReference type="PANTHER" id="PTHR21064">
    <property type="entry name" value="AMINOGLYCOSIDE PHOSPHOTRANSFERASE DOMAIN-CONTAINING PROTEIN-RELATED"/>
    <property type="match status" value="1"/>
</dbReference>
<reference evidence="3 4" key="1">
    <citation type="submission" date="2021-01" db="EMBL/GenBank/DDBJ databases">
        <title>Genomic Encyclopedia of Type Strains, Phase IV (KMG-IV): sequencing the most valuable type-strain genomes for metagenomic binning, comparative biology and taxonomic classification.</title>
        <authorList>
            <person name="Goeker M."/>
        </authorList>
    </citation>
    <scope>NUCLEOTIDE SEQUENCE [LARGE SCALE GENOMIC DNA]</scope>
    <source>
        <strain evidence="3 4">DSM 25890</strain>
    </source>
</reference>
<organism evidence="3 4">
    <name type="scientific">Alkaliphilus hydrothermalis</name>
    <dbReference type="NCBI Taxonomy" id="1482730"/>
    <lineage>
        <taxon>Bacteria</taxon>
        <taxon>Bacillati</taxon>
        <taxon>Bacillota</taxon>
        <taxon>Clostridia</taxon>
        <taxon>Peptostreptococcales</taxon>
        <taxon>Natronincolaceae</taxon>
        <taxon>Alkaliphilus</taxon>
    </lineage>
</organism>